<dbReference type="EMBL" id="BAABJM010000001">
    <property type="protein sequence ID" value="GAA5048791.1"/>
    <property type="molecule type" value="Genomic_DNA"/>
</dbReference>
<feature type="chain" id="PRO_5045829742" evidence="2">
    <location>
        <begin position="37"/>
        <end position="120"/>
    </location>
</feature>
<feature type="region of interest" description="Disordered" evidence="1">
    <location>
        <begin position="34"/>
        <end position="62"/>
    </location>
</feature>
<evidence type="ECO:0000256" key="2">
    <source>
        <dbReference type="SAM" id="SignalP"/>
    </source>
</evidence>
<gene>
    <name evidence="3" type="ORF">GCM10023318_17020</name>
</gene>
<feature type="signal peptide" evidence="2">
    <location>
        <begin position="1"/>
        <end position="36"/>
    </location>
</feature>
<protein>
    <submittedName>
        <fullName evidence="3">Uncharacterized protein</fullName>
    </submittedName>
</protein>
<proteinExistence type="predicted"/>
<evidence type="ECO:0000313" key="4">
    <source>
        <dbReference type="Proteomes" id="UP001500603"/>
    </source>
</evidence>
<reference evidence="4" key="1">
    <citation type="journal article" date="2019" name="Int. J. Syst. Evol. Microbiol.">
        <title>The Global Catalogue of Microorganisms (GCM) 10K type strain sequencing project: providing services to taxonomists for standard genome sequencing and annotation.</title>
        <authorList>
            <consortium name="The Broad Institute Genomics Platform"/>
            <consortium name="The Broad Institute Genome Sequencing Center for Infectious Disease"/>
            <person name="Wu L."/>
            <person name="Ma J."/>
        </authorList>
    </citation>
    <scope>NUCLEOTIDE SEQUENCE [LARGE SCALE GENOMIC DNA]</scope>
    <source>
        <strain evidence="4">JCM 18298</strain>
    </source>
</reference>
<sequence length="120" mass="12452">MRIVKDRLLTPSLRRITALAVALTIATVAAAGSAYADEPKPAEPGQSEQQKSEPGQPDFQQPDEFLTVDVNLLGCSFGAGLGADLLLAMGAGGGSSTNVNSGLVTRLKLAGCLPWEWGNN</sequence>
<keyword evidence="2" id="KW-0732">Signal</keyword>
<dbReference type="Proteomes" id="UP001500603">
    <property type="component" value="Unassembled WGS sequence"/>
</dbReference>
<evidence type="ECO:0000313" key="3">
    <source>
        <dbReference type="EMBL" id="GAA5048791.1"/>
    </source>
</evidence>
<accession>A0ABP9K3P6</accession>
<name>A0ABP9K3P6_9NOCA</name>
<dbReference type="RefSeq" id="WP_345494515.1">
    <property type="nucleotide sequence ID" value="NZ_BAABJM010000001.1"/>
</dbReference>
<keyword evidence="4" id="KW-1185">Reference proteome</keyword>
<evidence type="ECO:0000256" key="1">
    <source>
        <dbReference type="SAM" id="MobiDB-lite"/>
    </source>
</evidence>
<comment type="caution">
    <text evidence="3">The sequence shown here is derived from an EMBL/GenBank/DDBJ whole genome shotgun (WGS) entry which is preliminary data.</text>
</comment>
<organism evidence="3 4">
    <name type="scientific">Nocardia callitridis</name>
    <dbReference type="NCBI Taxonomy" id="648753"/>
    <lineage>
        <taxon>Bacteria</taxon>
        <taxon>Bacillati</taxon>
        <taxon>Actinomycetota</taxon>
        <taxon>Actinomycetes</taxon>
        <taxon>Mycobacteriales</taxon>
        <taxon>Nocardiaceae</taxon>
        <taxon>Nocardia</taxon>
    </lineage>
</organism>